<dbReference type="Pfam" id="PF11951">
    <property type="entry name" value="Fungal_trans_2"/>
    <property type="match status" value="1"/>
</dbReference>
<keyword evidence="3" id="KW-1185">Reference proteome</keyword>
<dbReference type="Proteomes" id="UP000250140">
    <property type="component" value="Unassembled WGS sequence"/>
</dbReference>
<organism evidence="2 3">
    <name type="scientific">Glonium stellatum</name>
    <dbReference type="NCBI Taxonomy" id="574774"/>
    <lineage>
        <taxon>Eukaryota</taxon>
        <taxon>Fungi</taxon>
        <taxon>Dikarya</taxon>
        <taxon>Ascomycota</taxon>
        <taxon>Pezizomycotina</taxon>
        <taxon>Dothideomycetes</taxon>
        <taxon>Pleosporomycetidae</taxon>
        <taxon>Gloniales</taxon>
        <taxon>Gloniaceae</taxon>
        <taxon>Glonium</taxon>
    </lineage>
</organism>
<reference evidence="2 3" key="1">
    <citation type="journal article" date="2016" name="Nat. Commun.">
        <title>Ectomycorrhizal ecology is imprinted in the genome of the dominant symbiotic fungus Cenococcum geophilum.</title>
        <authorList>
            <consortium name="DOE Joint Genome Institute"/>
            <person name="Peter M."/>
            <person name="Kohler A."/>
            <person name="Ohm R.A."/>
            <person name="Kuo A."/>
            <person name="Krutzmann J."/>
            <person name="Morin E."/>
            <person name="Arend M."/>
            <person name="Barry K.W."/>
            <person name="Binder M."/>
            <person name="Choi C."/>
            <person name="Clum A."/>
            <person name="Copeland A."/>
            <person name="Grisel N."/>
            <person name="Haridas S."/>
            <person name="Kipfer T."/>
            <person name="LaButti K."/>
            <person name="Lindquist E."/>
            <person name="Lipzen A."/>
            <person name="Maire R."/>
            <person name="Meier B."/>
            <person name="Mihaltcheva S."/>
            <person name="Molinier V."/>
            <person name="Murat C."/>
            <person name="Poggeler S."/>
            <person name="Quandt C.A."/>
            <person name="Sperisen C."/>
            <person name="Tritt A."/>
            <person name="Tisserant E."/>
            <person name="Crous P.W."/>
            <person name="Henrissat B."/>
            <person name="Nehls U."/>
            <person name="Egli S."/>
            <person name="Spatafora J.W."/>
            <person name="Grigoriev I.V."/>
            <person name="Martin F.M."/>
        </authorList>
    </citation>
    <scope>NUCLEOTIDE SEQUENCE [LARGE SCALE GENOMIC DNA]</scope>
    <source>
        <strain evidence="2 3">CBS 207.34</strain>
    </source>
</reference>
<feature type="region of interest" description="Disordered" evidence="1">
    <location>
        <begin position="34"/>
        <end position="55"/>
    </location>
</feature>
<accession>A0A8E2FDZ1</accession>
<dbReference type="PANTHER" id="PTHR37540:SF5">
    <property type="entry name" value="TRANSCRIPTION FACTOR DOMAIN-CONTAINING PROTEIN"/>
    <property type="match status" value="1"/>
</dbReference>
<protein>
    <submittedName>
        <fullName evidence="2">Uncharacterized protein</fullName>
    </submittedName>
</protein>
<dbReference type="InterPro" id="IPR021858">
    <property type="entry name" value="Fun_TF"/>
</dbReference>
<dbReference type="PANTHER" id="PTHR37540">
    <property type="entry name" value="TRANSCRIPTION FACTOR (ACR-2), PUTATIVE-RELATED-RELATED"/>
    <property type="match status" value="1"/>
</dbReference>
<dbReference type="OrthoDB" id="4158087at2759"/>
<gene>
    <name evidence="2" type="ORF">AOQ84DRAFT_413343</name>
</gene>
<evidence type="ECO:0000313" key="2">
    <source>
        <dbReference type="EMBL" id="OCL15216.1"/>
    </source>
</evidence>
<feature type="compositionally biased region" description="Polar residues" evidence="1">
    <location>
        <begin position="34"/>
        <end position="45"/>
    </location>
</feature>
<feature type="region of interest" description="Disordered" evidence="1">
    <location>
        <begin position="92"/>
        <end position="116"/>
    </location>
</feature>
<proteinExistence type="predicted"/>
<dbReference type="EMBL" id="KV748472">
    <property type="protein sequence ID" value="OCL15216.1"/>
    <property type="molecule type" value="Genomic_DNA"/>
</dbReference>
<evidence type="ECO:0000313" key="3">
    <source>
        <dbReference type="Proteomes" id="UP000250140"/>
    </source>
</evidence>
<evidence type="ECO:0000256" key="1">
    <source>
        <dbReference type="SAM" id="MobiDB-lite"/>
    </source>
</evidence>
<sequence>MTPGNMDEPTTRGEPKAALIQHVGQSAFQGTAAVTSLEQEPTQIRSRTKTNPKHTSIPKFQFVNALGPPKNVSDDHLTRKLVRVHAMRSFLREKESAPAPAPGPPQLQASSPEVGSWRAGTGKFKLPTWSRKSTHKSTHKSTISMQEALRKKDGKTGSLLLNELGLINVLPIPLSLHTQRLLYHYHHEFTQNSFAVNPEGSWYSFAVTDACLLHATLSLVALHYDLGHYMEASFEAAYHQAEAIRLVNECLSNPTAQLTDAIIGSVAILANFETMNGTIESAAIHMNGLQRMTALRGGLQGFDKNRVLQRVLTWADFCYSTTWDCGPRFPVLSQSTASLGMSNHFIATSAGAPLQPRFSELSEIIWDMVEILETLHLISTAISSSQPTNVDRKFVSNSIYLVEHQLISLRQDSTAIRSIMSLEINLSGPLQYASHLYLHLAIRELPGTAKMHTRLLNRLKDTIPTDLDYLIVVTSDFGLRLLLWILFIGAAAARGKGEQFSDS</sequence>
<feature type="region of interest" description="Disordered" evidence="1">
    <location>
        <begin position="128"/>
        <end position="147"/>
    </location>
</feature>
<dbReference type="AlphaFoldDB" id="A0A8E2FDZ1"/>
<name>A0A8E2FDZ1_9PEZI</name>